<keyword evidence="2" id="KW-1185">Reference proteome</keyword>
<evidence type="ECO:0000313" key="2">
    <source>
        <dbReference type="Proteomes" id="UP000776252"/>
    </source>
</evidence>
<reference evidence="1 2" key="1">
    <citation type="submission" date="2021-06" db="EMBL/GenBank/DDBJ databases">
        <title>Clostridia strains as spoilage organisms.</title>
        <authorList>
            <person name="Wambui J."/>
            <person name="Stephan R."/>
            <person name="Stevens M.J.A."/>
        </authorList>
    </citation>
    <scope>NUCLEOTIDE SEQUENCE [LARGE SCALE GENOMIC DNA]</scope>
    <source>
        <strain evidence="1 2">DSM 14204</strain>
    </source>
</reference>
<sequence length="266" mass="29650">MNSFIKDPKDIKKYSSKPTTFYDAETLAVYWETKPEIIARILPAPLKPAKRPLVQAFVANYPKTNFCPAYKEAALLVLADFNGKLGTYCLAMPISDGMAMGLGREIYGFPKKMADIELKKDGDSVYGSVSRNGINFFNINANLDGKFNAKDGQEILKDSYGNGLPVFNFKYSKSPDGNGFDLNPLLVEQGVTEDTKVHKTGNFEMNLKDSPHDPWAELEVVKMLGCDYTVGTKVLLRGSVLAEVDPMGFLPYSASKWDWWEDTLVK</sequence>
<gene>
    <name evidence="1" type="ORF">KPL37_11990</name>
</gene>
<dbReference type="InterPro" id="IPR010451">
    <property type="entry name" value="Acetoacetate_decarboxylase"/>
</dbReference>
<dbReference type="Proteomes" id="UP000776252">
    <property type="component" value="Unassembled WGS sequence"/>
</dbReference>
<dbReference type="EMBL" id="JAHLDV010000027">
    <property type="protein sequence ID" value="MBU3160465.1"/>
    <property type="molecule type" value="Genomic_DNA"/>
</dbReference>
<proteinExistence type="predicted"/>
<organism evidence="1 2">
    <name type="scientific">Clostridium frigoris</name>
    <dbReference type="NCBI Taxonomy" id="205327"/>
    <lineage>
        <taxon>Bacteria</taxon>
        <taxon>Bacillati</taxon>
        <taxon>Bacillota</taxon>
        <taxon>Clostridia</taxon>
        <taxon>Eubacteriales</taxon>
        <taxon>Clostridiaceae</taxon>
        <taxon>Clostridium</taxon>
    </lineage>
</organism>
<accession>A0ABS6BVU9</accession>
<dbReference type="Pfam" id="PF06314">
    <property type="entry name" value="ADC"/>
    <property type="match status" value="1"/>
</dbReference>
<evidence type="ECO:0000313" key="1">
    <source>
        <dbReference type="EMBL" id="MBU3160465.1"/>
    </source>
</evidence>
<comment type="caution">
    <text evidence="1">The sequence shown here is derived from an EMBL/GenBank/DDBJ whole genome shotgun (WGS) entry which is preliminary data.</text>
</comment>
<dbReference type="RefSeq" id="WP_216149643.1">
    <property type="nucleotide sequence ID" value="NZ_JAHLDV010000027.1"/>
</dbReference>
<protein>
    <submittedName>
        <fullName evidence="1">Acetoacetate decarboxylase family protein</fullName>
    </submittedName>
</protein>
<name>A0ABS6BVU9_9CLOT</name>